<protein>
    <submittedName>
        <fullName evidence="2">Uncharacterized protein</fullName>
    </submittedName>
</protein>
<feature type="region of interest" description="Disordered" evidence="1">
    <location>
        <begin position="1"/>
        <end position="24"/>
    </location>
</feature>
<name>A0A9X8DLI7_APHAT</name>
<feature type="compositionally biased region" description="Polar residues" evidence="1">
    <location>
        <begin position="285"/>
        <end position="294"/>
    </location>
</feature>
<gene>
    <name evidence="2" type="ORF">DYB28_002654</name>
</gene>
<evidence type="ECO:0000313" key="3">
    <source>
        <dbReference type="Proteomes" id="UP000275652"/>
    </source>
</evidence>
<dbReference type="EMBL" id="QUTI01048527">
    <property type="protein sequence ID" value="RLN99607.1"/>
    <property type="molecule type" value="Genomic_DNA"/>
</dbReference>
<sequence>MLAPTLPTDPLHPPHATQHSPSVSVAEVRYRNHTKKVAVYEGMSPTECSLLLQAAFFDPTTSGTHPDQGGKVMGFVHLKTKTFLPLSLATAFPQLLQPNHTYELILEKEPPAPTIPKHAETPSAASLVHNPANTTHPHAAPSCPQDQDGEDHWSEAMYNLMVHWDSHPHDDESGARLPLEKLETLLLSQQHPQLHQAFLGYSTPGAATYRNLPALVHQVRRVLAVLQQQTKSSFTRVVNQLGLLALWEAKNDAIIGAVEAFHADKDMRELVDTLLLVVKHAGLDQNLSPSNNGKSPVFARGNVPTSPGDDAAEVSLDELHPLSPRASTGKFPTSPPLSPPSYGTFETANSPPPTSFTLGKIPTKRTKDSVVALLDALLRQSFLTNPQHQLLSNFRSDSRVQAAVQSQSATESLVELYQVLQWETNRQSILHKWIVPLEDQGKGRGLRRLWASADPRLMAAFICFADDCDEVEFVDTLMRLSDTIDGPAEGGEIAQNEAPEVASSMLALHATGKLSPDVLERLQMDDPKVLAAFDDDLVDTLNRIATTSRNNTRLSMDKQLLHLVYELQLPADELAALKLAISTNDEVVQAAVDVFQIDHDEEDFKDTLRRLARHSVGATEPVDE</sequence>
<dbReference type="Proteomes" id="UP000275652">
    <property type="component" value="Unassembled WGS sequence"/>
</dbReference>
<evidence type="ECO:0000313" key="2">
    <source>
        <dbReference type="EMBL" id="RLN99607.1"/>
    </source>
</evidence>
<organism evidence="2 3">
    <name type="scientific">Aphanomyces astaci</name>
    <name type="common">Crayfish plague agent</name>
    <dbReference type="NCBI Taxonomy" id="112090"/>
    <lineage>
        <taxon>Eukaryota</taxon>
        <taxon>Sar</taxon>
        <taxon>Stramenopiles</taxon>
        <taxon>Oomycota</taxon>
        <taxon>Saprolegniomycetes</taxon>
        <taxon>Saprolegniales</taxon>
        <taxon>Verrucalvaceae</taxon>
        <taxon>Aphanomyces</taxon>
    </lineage>
</organism>
<accession>A0A9X8DLI7</accession>
<evidence type="ECO:0000256" key="1">
    <source>
        <dbReference type="SAM" id="MobiDB-lite"/>
    </source>
</evidence>
<feature type="compositionally biased region" description="Low complexity" evidence="1">
    <location>
        <begin position="1"/>
        <end position="17"/>
    </location>
</feature>
<dbReference type="AlphaFoldDB" id="A0A9X8DLI7"/>
<comment type="caution">
    <text evidence="2">The sequence shown here is derived from an EMBL/GenBank/DDBJ whole genome shotgun (WGS) entry which is preliminary data.</text>
</comment>
<feature type="region of interest" description="Disordered" evidence="1">
    <location>
        <begin position="285"/>
        <end position="361"/>
    </location>
</feature>
<proteinExistence type="predicted"/>
<reference evidence="2 3" key="1">
    <citation type="journal article" date="2018" name="J. Invertebr. Pathol.">
        <title>New genotyping method for the causative agent of crayfish plague (Aphanomyces astaci) based on whole genome data.</title>
        <authorList>
            <person name="Minardi D."/>
            <person name="Studholme D.J."/>
            <person name="van der Giezen M."/>
            <person name="Pretto T."/>
            <person name="Oidtmann B."/>
        </authorList>
    </citation>
    <scope>NUCLEOTIDE SEQUENCE [LARGE SCALE GENOMIC DNA]</scope>
    <source>
        <strain evidence="2 3">KB13</strain>
    </source>
</reference>
<feature type="region of interest" description="Disordered" evidence="1">
    <location>
        <begin position="128"/>
        <end position="150"/>
    </location>
</feature>